<dbReference type="GO" id="GO:0016818">
    <property type="term" value="F:hydrolase activity, acting on acid anhydrides, in phosphorus-containing anhydrides"/>
    <property type="evidence" value="ECO:0007669"/>
    <property type="project" value="InterPro"/>
</dbReference>
<feature type="non-terminal residue" evidence="2">
    <location>
        <position position="1"/>
    </location>
</feature>
<dbReference type="GO" id="GO:0005524">
    <property type="term" value="F:ATP binding"/>
    <property type="evidence" value="ECO:0007669"/>
    <property type="project" value="InterPro"/>
</dbReference>
<accession>X1T3H9</accession>
<protein>
    <recommendedName>
        <fullName evidence="1">ATP-dependent helicase C-terminal domain-containing protein</fullName>
    </recommendedName>
</protein>
<dbReference type="SMART" id="SM00491">
    <property type="entry name" value="HELICc2"/>
    <property type="match status" value="1"/>
</dbReference>
<dbReference type="InterPro" id="IPR027417">
    <property type="entry name" value="P-loop_NTPase"/>
</dbReference>
<dbReference type="InterPro" id="IPR045028">
    <property type="entry name" value="DinG/Rad3-like"/>
</dbReference>
<evidence type="ECO:0000313" key="2">
    <source>
        <dbReference type="EMBL" id="GAI99778.1"/>
    </source>
</evidence>
<sequence length="281" mass="32738">TKPLMFELLHYQRLESRLKMFVDLVDETWVRELDNPEKWTFKPTFVRRFGHLLTDHADKILAMSATLLSAKDWGWNLGIDEAVPFRRSRSTFPKEIRPIVPVPAGDLSYKATTPETMAMVVRIIDSLMDKHSNEKGLIHAISYPTAKYIMENSRHQDRLISHGDAGTRTQALDRLIASDSPLVLVSPSFGRGIDLFGDRARFQIIVKLPFMQLRDKQTKKRRYSGKMGERWFVLECVRAIVQMSGRIVRSENDFGITYILDSRFERFYRQMKSDFPSWFSE</sequence>
<organism evidence="2">
    <name type="scientific">marine sediment metagenome</name>
    <dbReference type="NCBI Taxonomy" id="412755"/>
    <lineage>
        <taxon>unclassified sequences</taxon>
        <taxon>metagenomes</taxon>
        <taxon>ecological metagenomes</taxon>
    </lineage>
</organism>
<dbReference type="SUPFAM" id="SSF52540">
    <property type="entry name" value="P-loop containing nucleoside triphosphate hydrolases"/>
    <property type="match status" value="1"/>
</dbReference>
<feature type="non-terminal residue" evidence="2">
    <location>
        <position position="281"/>
    </location>
</feature>
<evidence type="ECO:0000259" key="1">
    <source>
        <dbReference type="SMART" id="SM00491"/>
    </source>
</evidence>
<feature type="domain" description="ATP-dependent helicase C-terminal" evidence="1">
    <location>
        <begin position="143"/>
        <end position="266"/>
    </location>
</feature>
<comment type="caution">
    <text evidence="2">The sequence shown here is derived from an EMBL/GenBank/DDBJ whole genome shotgun (WGS) entry which is preliminary data.</text>
</comment>
<dbReference type="GO" id="GO:0006139">
    <property type="term" value="P:nucleobase-containing compound metabolic process"/>
    <property type="evidence" value="ECO:0007669"/>
    <property type="project" value="InterPro"/>
</dbReference>
<dbReference type="Gene3D" id="3.40.50.300">
    <property type="entry name" value="P-loop containing nucleotide triphosphate hydrolases"/>
    <property type="match status" value="1"/>
</dbReference>
<gene>
    <name evidence="2" type="ORF">S12H4_29741</name>
</gene>
<dbReference type="PANTHER" id="PTHR11472">
    <property type="entry name" value="DNA REPAIR DEAD HELICASE RAD3/XP-D SUBFAMILY MEMBER"/>
    <property type="match status" value="1"/>
</dbReference>
<dbReference type="AlphaFoldDB" id="X1T3H9"/>
<dbReference type="GO" id="GO:0003676">
    <property type="term" value="F:nucleic acid binding"/>
    <property type="evidence" value="ECO:0007669"/>
    <property type="project" value="InterPro"/>
</dbReference>
<dbReference type="EMBL" id="BARW01017185">
    <property type="protein sequence ID" value="GAI99778.1"/>
    <property type="molecule type" value="Genomic_DNA"/>
</dbReference>
<dbReference type="Pfam" id="PF13307">
    <property type="entry name" value="Helicase_C_2"/>
    <property type="match status" value="1"/>
</dbReference>
<dbReference type="InterPro" id="IPR006555">
    <property type="entry name" value="ATP-dep_Helicase_C"/>
</dbReference>
<dbReference type="GO" id="GO:0003678">
    <property type="term" value="F:DNA helicase activity"/>
    <property type="evidence" value="ECO:0007669"/>
    <property type="project" value="TreeGrafter"/>
</dbReference>
<proteinExistence type="predicted"/>
<reference evidence="2" key="1">
    <citation type="journal article" date="2014" name="Front. Microbiol.">
        <title>High frequency of phylogenetically diverse reductive dehalogenase-homologous genes in deep subseafloor sedimentary metagenomes.</title>
        <authorList>
            <person name="Kawai M."/>
            <person name="Futagami T."/>
            <person name="Toyoda A."/>
            <person name="Takaki Y."/>
            <person name="Nishi S."/>
            <person name="Hori S."/>
            <person name="Arai W."/>
            <person name="Tsubouchi T."/>
            <person name="Morono Y."/>
            <person name="Uchiyama I."/>
            <person name="Ito T."/>
            <person name="Fujiyama A."/>
            <person name="Inagaki F."/>
            <person name="Takami H."/>
        </authorList>
    </citation>
    <scope>NUCLEOTIDE SEQUENCE</scope>
    <source>
        <strain evidence="2">Expedition CK06-06</strain>
    </source>
</reference>
<name>X1T3H9_9ZZZZ</name>
<dbReference type="PANTHER" id="PTHR11472:SF34">
    <property type="entry name" value="REGULATOR OF TELOMERE ELONGATION HELICASE 1"/>
    <property type="match status" value="1"/>
</dbReference>